<evidence type="ECO:0000313" key="4">
    <source>
        <dbReference type="Proteomes" id="UP000326169"/>
    </source>
</evidence>
<evidence type="ECO:0000259" key="2">
    <source>
        <dbReference type="Pfam" id="PF07282"/>
    </source>
</evidence>
<accession>A0A5M3T259</accession>
<reference evidence="3 4" key="1">
    <citation type="journal article" date="2019" name="J Genomics">
        <title>The Draft Genome of a Hydrogen-producing Cyanobacterium, Arthrospira platensis NIES-46.</title>
        <authorList>
            <person name="Suzuki S."/>
            <person name="Yamaguchi H."/>
            <person name="Kawachi M."/>
        </authorList>
    </citation>
    <scope>NUCLEOTIDE SEQUENCE [LARGE SCALE GENOMIC DNA]</scope>
    <source>
        <strain evidence="3 4">NIES-46</strain>
    </source>
</reference>
<dbReference type="PANTHER" id="PTHR36172">
    <property type="match status" value="1"/>
</dbReference>
<organism evidence="3 4">
    <name type="scientific">Limnospira platensis NIES-46</name>
    <dbReference type="NCBI Taxonomy" id="1236695"/>
    <lineage>
        <taxon>Bacteria</taxon>
        <taxon>Bacillati</taxon>
        <taxon>Cyanobacteriota</taxon>
        <taxon>Cyanophyceae</taxon>
        <taxon>Oscillatoriophycideae</taxon>
        <taxon>Oscillatoriales</taxon>
        <taxon>Sirenicapillariaceae</taxon>
        <taxon>Limnospira</taxon>
    </lineage>
</organism>
<dbReference type="EMBL" id="BIMW01000033">
    <property type="protein sequence ID" value="GCE92652.1"/>
    <property type="molecule type" value="Genomic_DNA"/>
</dbReference>
<dbReference type="Proteomes" id="UP000326169">
    <property type="component" value="Unassembled WGS sequence"/>
</dbReference>
<protein>
    <recommendedName>
        <fullName evidence="2">Cas12f1-like TNB domain-containing protein</fullName>
    </recommendedName>
</protein>
<dbReference type="InterPro" id="IPR010095">
    <property type="entry name" value="Cas12f1-like_TNB"/>
</dbReference>
<feature type="domain" description="Cas12f1-like TNB" evidence="2">
    <location>
        <begin position="14"/>
        <end position="79"/>
    </location>
</feature>
<proteinExistence type="predicted"/>
<evidence type="ECO:0000313" key="3">
    <source>
        <dbReference type="EMBL" id="GCE92652.1"/>
    </source>
</evidence>
<gene>
    <name evidence="3" type="ORF">NIES46_06920</name>
</gene>
<dbReference type="PANTHER" id="PTHR36172:SF1">
    <property type="entry name" value="RESOLVASE-RELATED"/>
    <property type="match status" value="1"/>
</dbReference>
<dbReference type="InterPro" id="IPR051491">
    <property type="entry name" value="Recombinase/Transposase-rel"/>
</dbReference>
<comment type="caution">
    <text evidence="3">The sequence shown here is derived from an EMBL/GenBank/DDBJ whole genome shotgun (WGS) entry which is preliminary data.</text>
</comment>
<sequence length="102" mass="11292">MATKTGRAMVTWAHYRFQTLLKHQAAKYGCVVVDVTKEYTSKTCSKCGHIHTQLGGNKQFVCPNCGHRIGRDINGAFNILPLALRDTSTNGVITSFQMVPYS</sequence>
<keyword evidence="1" id="KW-0238">DNA-binding</keyword>
<evidence type="ECO:0000256" key="1">
    <source>
        <dbReference type="ARBA" id="ARBA00023125"/>
    </source>
</evidence>
<name>A0A5M3T259_LIMPL</name>
<dbReference type="Pfam" id="PF07282">
    <property type="entry name" value="Cas12f1-like_TNB"/>
    <property type="match status" value="1"/>
</dbReference>
<keyword evidence="4" id="KW-1185">Reference proteome</keyword>